<dbReference type="SUPFAM" id="SSF57667">
    <property type="entry name" value="beta-beta-alpha zinc fingers"/>
    <property type="match status" value="1"/>
</dbReference>
<dbReference type="FunFam" id="3.30.160.60:FF:000100">
    <property type="entry name" value="Zinc finger 45-like"/>
    <property type="match status" value="1"/>
</dbReference>
<dbReference type="GO" id="GO:0006357">
    <property type="term" value="P:regulation of transcription by RNA polymerase II"/>
    <property type="evidence" value="ECO:0007669"/>
    <property type="project" value="TreeGrafter"/>
</dbReference>
<accession>A0A443SPF8</accession>
<dbReference type="OrthoDB" id="3437960at2759"/>
<dbReference type="GO" id="GO:0005634">
    <property type="term" value="C:nucleus"/>
    <property type="evidence" value="ECO:0007669"/>
    <property type="project" value="UniProtKB-SubCell"/>
</dbReference>
<dbReference type="STRING" id="299467.A0A443SPF8"/>
<dbReference type="SMART" id="SM00355">
    <property type="entry name" value="ZnF_C2H2"/>
    <property type="match status" value="3"/>
</dbReference>
<comment type="subcellular location">
    <subcellularLocation>
        <location evidence="1">Nucleus</location>
    </subcellularLocation>
</comment>
<dbReference type="Pfam" id="PF00096">
    <property type="entry name" value="zf-C2H2"/>
    <property type="match status" value="2"/>
</dbReference>
<evidence type="ECO:0000256" key="7">
    <source>
        <dbReference type="ARBA" id="ARBA00023242"/>
    </source>
</evidence>
<feature type="domain" description="C2H2-type" evidence="9">
    <location>
        <begin position="328"/>
        <end position="356"/>
    </location>
</feature>
<evidence type="ECO:0000256" key="1">
    <source>
        <dbReference type="ARBA" id="ARBA00004123"/>
    </source>
</evidence>
<dbReference type="GO" id="GO:0008270">
    <property type="term" value="F:zinc ion binding"/>
    <property type="evidence" value="ECO:0007669"/>
    <property type="project" value="UniProtKB-KW"/>
</dbReference>
<evidence type="ECO:0000256" key="3">
    <source>
        <dbReference type="ARBA" id="ARBA00022737"/>
    </source>
</evidence>
<sequence length="391" mass="45135">MIDVKLSELSVTLDLDFENVGSVYEFFSKIGPETETEKCLAFLESNFEVLLADKDAIPYLPFPLLLNLLQREFSTVAEVEKVKLLFIWQQNHASFDLTELLRVIRWCNVSAADYAMGVRPLSIMTDDQYFEWYKRTKLCQFSITNFVQDLINKFKNQANVANRECLTFPHKENVTSLSCPLVPESQLCNATVANVTIKTEEVPVIDISDDDSESAIDSSYNRIMEVAHSVYTEHPYSVRMPNCTISKAERSQESCLNRNDISSKAVTRLVSQICNKVFRYAAARVRRHIATVHFNEKNFTCDYCGKSYTQKPTLMDHIEAVHINVRCYRCDICGNMYTTKSYLQMHVTRVHDGCQVCHCEYCGVRYKSRQCLKHHILRHHMNVAIPYESFD</sequence>
<dbReference type="AlphaFoldDB" id="A0A443SPF8"/>
<evidence type="ECO:0000256" key="5">
    <source>
        <dbReference type="ARBA" id="ARBA00022833"/>
    </source>
</evidence>
<evidence type="ECO:0000256" key="6">
    <source>
        <dbReference type="ARBA" id="ARBA00023125"/>
    </source>
</evidence>
<dbReference type="PANTHER" id="PTHR24404:SF114">
    <property type="entry name" value="KLUMPFUSS, ISOFORM B-RELATED"/>
    <property type="match status" value="1"/>
</dbReference>
<gene>
    <name evidence="10" type="ORF">B4U80_04281</name>
</gene>
<evidence type="ECO:0000313" key="10">
    <source>
        <dbReference type="EMBL" id="RWS29406.1"/>
    </source>
</evidence>
<dbReference type="InterPro" id="IPR050589">
    <property type="entry name" value="Ikaros_C2H2-ZF"/>
</dbReference>
<proteinExistence type="predicted"/>
<dbReference type="EMBL" id="NCKV01000932">
    <property type="protein sequence ID" value="RWS29406.1"/>
    <property type="molecule type" value="Genomic_DNA"/>
</dbReference>
<organism evidence="10 11">
    <name type="scientific">Leptotrombidium deliense</name>
    <dbReference type="NCBI Taxonomy" id="299467"/>
    <lineage>
        <taxon>Eukaryota</taxon>
        <taxon>Metazoa</taxon>
        <taxon>Ecdysozoa</taxon>
        <taxon>Arthropoda</taxon>
        <taxon>Chelicerata</taxon>
        <taxon>Arachnida</taxon>
        <taxon>Acari</taxon>
        <taxon>Acariformes</taxon>
        <taxon>Trombidiformes</taxon>
        <taxon>Prostigmata</taxon>
        <taxon>Anystina</taxon>
        <taxon>Parasitengona</taxon>
        <taxon>Trombiculoidea</taxon>
        <taxon>Trombiculidae</taxon>
        <taxon>Leptotrombidium</taxon>
    </lineage>
</organism>
<dbReference type="InterPro" id="IPR013087">
    <property type="entry name" value="Znf_C2H2_type"/>
</dbReference>
<keyword evidence="11" id="KW-1185">Reference proteome</keyword>
<keyword evidence="6" id="KW-0238">DNA-binding</keyword>
<keyword evidence="7" id="KW-0539">Nucleus</keyword>
<dbReference type="VEuPathDB" id="VectorBase:LDEU002634"/>
<dbReference type="PROSITE" id="PS50157">
    <property type="entry name" value="ZINC_FINGER_C2H2_2"/>
    <property type="match status" value="2"/>
</dbReference>
<evidence type="ECO:0000256" key="4">
    <source>
        <dbReference type="ARBA" id="ARBA00022771"/>
    </source>
</evidence>
<keyword evidence="3" id="KW-0677">Repeat</keyword>
<keyword evidence="4 8" id="KW-0863">Zinc-finger</keyword>
<evidence type="ECO:0000256" key="8">
    <source>
        <dbReference type="PROSITE-ProRule" id="PRU00042"/>
    </source>
</evidence>
<comment type="caution">
    <text evidence="10">The sequence shown here is derived from an EMBL/GenBank/DDBJ whole genome shotgun (WGS) entry which is preliminary data.</text>
</comment>
<keyword evidence="2" id="KW-0479">Metal-binding</keyword>
<dbReference type="GO" id="GO:0000978">
    <property type="term" value="F:RNA polymerase II cis-regulatory region sequence-specific DNA binding"/>
    <property type="evidence" value="ECO:0007669"/>
    <property type="project" value="TreeGrafter"/>
</dbReference>
<feature type="domain" description="C2H2-type" evidence="9">
    <location>
        <begin position="299"/>
        <end position="327"/>
    </location>
</feature>
<dbReference type="Proteomes" id="UP000288716">
    <property type="component" value="Unassembled WGS sequence"/>
</dbReference>
<name>A0A443SPF8_9ACAR</name>
<evidence type="ECO:0000313" key="11">
    <source>
        <dbReference type="Proteomes" id="UP000288716"/>
    </source>
</evidence>
<keyword evidence="5" id="KW-0862">Zinc</keyword>
<dbReference type="InterPro" id="IPR036236">
    <property type="entry name" value="Znf_C2H2_sf"/>
</dbReference>
<dbReference type="Gene3D" id="3.30.160.60">
    <property type="entry name" value="Classic Zinc Finger"/>
    <property type="match status" value="2"/>
</dbReference>
<evidence type="ECO:0000259" key="9">
    <source>
        <dbReference type="PROSITE" id="PS50157"/>
    </source>
</evidence>
<protein>
    <submittedName>
        <fullName evidence="10">Zinc finger protein 658B-like protein</fullName>
    </submittedName>
</protein>
<dbReference type="PANTHER" id="PTHR24404">
    <property type="entry name" value="ZINC FINGER PROTEIN"/>
    <property type="match status" value="1"/>
</dbReference>
<reference evidence="10 11" key="1">
    <citation type="journal article" date="2018" name="Gigascience">
        <title>Genomes of trombidid mites reveal novel predicted allergens and laterally-transferred genes associated with secondary metabolism.</title>
        <authorList>
            <person name="Dong X."/>
            <person name="Chaisiri K."/>
            <person name="Xia D."/>
            <person name="Armstrong S.D."/>
            <person name="Fang Y."/>
            <person name="Donnelly M.J."/>
            <person name="Kadowaki T."/>
            <person name="McGarry J.W."/>
            <person name="Darby A.C."/>
            <person name="Makepeace B.L."/>
        </authorList>
    </citation>
    <scope>NUCLEOTIDE SEQUENCE [LARGE SCALE GENOMIC DNA]</scope>
    <source>
        <strain evidence="10">UoL-UT</strain>
    </source>
</reference>
<dbReference type="PROSITE" id="PS00028">
    <property type="entry name" value="ZINC_FINGER_C2H2_1"/>
    <property type="match status" value="2"/>
</dbReference>
<evidence type="ECO:0000256" key="2">
    <source>
        <dbReference type="ARBA" id="ARBA00022723"/>
    </source>
</evidence>
<dbReference type="GO" id="GO:0003700">
    <property type="term" value="F:DNA-binding transcription factor activity"/>
    <property type="evidence" value="ECO:0007669"/>
    <property type="project" value="TreeGrafter"/>
</dbReference>